<sequence>MQRNEIFRDTKNWYLTQKNVVTSGLIDFAAQNAGKKILDIGCATGDYCIALTEREFECTGVDINPQYIEEARKKNVNALVSESDFLNFEDNSFDTALLFEVLEHVENPYNLLKEAKRVAKKNVLITVPNCSQLSQLGQFNLTYEHILEEDHVNFFTKKDLEDMISGVFDNFNVKEGDLMRLGAIGLPFPLKLVILGLYRIKLIKFDISYRLYVVAEV</sequence>
<evidence type="ECO:0000313" key="2">
    <source>
        <dbReference type="Proteomes" id="UP000232806"/>
    </source>
</evidence>
<dbReference type="SUPFAM" id="SSF53335">
    <property type="entry name" value="S-adenosyl-L-methionine-dependent methyltransferases"/>
    <property type="match status" value="1"/>
</dbReference>
<dbReference type="PANTHER" id="PTHR43861:SF6">
    <property type="entry name" value="METHYLTRANSFERASE TYPE 11"/>
    <property type="match status" value="1"/>
</dbReference>
<dbReference type="Pfam" id="PF13489">
    <property type="entry name" value="Methyltransf_23"/>
    <property type="match status" value="1"/>
</dbReference>
<dbReference type="CDD" id="cd02440">
    <property type="entry name" value="AdoMet_MTases"/>
    <property type="match status" value="1"/>
</dbReference>
<reference evidence="1 2" key="1">
    <citation type="submission" date="2016-10" db="EMBL/GenBank/DDBJ databases">
        <title>Comparative genomics between deep and shallow subseafloor isolates.</title>
        <authorList>
            <person name="Ishii S."/>
            <person name="Miller J.R."/>
            <person name="Sutton G."/>
            <person name="Suzuki S."/>
            <person name="Methe B."/>
            <person name="Inagaki F."/>
            <person name="Imachi H."/>
        </authorList>
    </citation>
    <scope>NUCLEOTIDE SEQUENCE [LARGE SCALE GENOMIC DNA]</scope>
    <source>
        <strain evidence="1 2">MO-MB1</strain>
    </source>
</reference>
<dbReference type="InterPro" id="IPR029063">
    <property type="entry name" value="SAM-dependent_MTases_sf"/>
</dbReference>
<evidence type="ECO:0000313" key="1">
    <source>
        <dbReference type="EMBL" id="AUB56455.1"/>
    </source>
</evidence>
<dbReference type="Gene3D" id="3.40.50.150">
    <property type="entry name" value="Vaccinia Virus protein VP39"/>
    <property type="match status" value="1"/>
</dbReference>
<dbReference type="GeneID" id="35124438"/>
<organism evidence="1 2">
    <name type="scientific">Methanobacterium subterraneum</name>
    <dbReference type="NCBI Taxonomy" id="59277"/>
    <lineage>
        <taxon>Archaea</taxon>
        <taxon>Methanobacteriati</taxon>
        <taxon>Methanobacteriota</taxon>
        <taxon>Methanomada group</taxon>
        <taxon>Methanobacteria</taxon>
        <taxon>Methanobacteriales</taxon>
        <taxon>Methanobacteriaceae</taxon>
        <taxon>Methanobacterium</taxon>
    </lineage>
</organism>
<dbReference type="EMBL" id="CP017766">
    <property type="protein sequence ID" value="AUB56455.1"/>
    <property type="molecule type" value="Genomic_DNA"/>
</dbReference>
<dbReference type="PANTHER" id="PTHR43861">
    <property type="entry name" value="TRANS-ACONITATE 2-METHYLTRANSFERASE-RELATED"/>
    <property type="match status" value="1"/>
</dbReference>
<accession>A0A2H4VEC8</accession>
<name>A0A2H4VEC8_9EURY</name>
<evidence type="ECO:0008006" key="3">
    <source>
        <dbReference type="Google" id="ProtNLM"/>
    </source>
</evidence>
<dbReference type="RefSeq" id="WP_157809481.1">
    <property type="nucleotide sequence ID" value="NZ_CP017766.1"/>
</dbReference>
<proteinExistence type="predicted"/>
<dbReference type="AlphaFoldDB" id="A0A2H4VEC8"/>
<dbReference type="Proteomes" id="UP000232806">
    <property type="component" value="Chromosome"/>
</dbReference>
<protein>
    <recommendedName>
        <fullName evidence="3">Class I SAM-dependent methyltransferase</fullName>
    </recommendedName>
</protein>
<dbReference type="OrthoDB" id="147504at2157"/>
<gene>
    <name evidence="1" type="ORF">BK007_10825</name>
</gene>